<organism evidence="2 3">
    <name type="scientific">Moniliophthora roreri</name>
    <name type="common">Frosty pod rot fungus</name>
    <name type="synonym">Monilia roreri</name>
    <dbReference type="NCBI Taxonomy" id="221103"/>
    <lineage>
        <taxon>Eukaryota</taxon>
        <taxon>Fungi</taxon>
        <taxon>Dikarya</taxon>
        <taxon>Basidiomycota</taxon>
        <taxon>Agaricomycotina</taxon>
        <taxon>Agaricomycetes</taxon>
        <taxon>Agaricomycetidae</taxon>
        <taxon>Agaricales</taxon>
        <taxon>Marasmiineae</taxon>
        <taxon>Marasmiaceae</taxon>
        <taxon>Moniliophthora</taxon>
    </lineage>
</organism>
<reference evidence="2 3" key="1">
    <citation type="submission" date="2015-12" db="EMBL/GenBank/DDBJ databases">
        <title>Draft genome sequence of Moniliophthora roreri, the causal agent of frosty pod rot of cacao.</title>
        <authorList>
            <person name="Aime M.C."/>
            <person name="Diaz-Valderrama J.R."/>
            <person name="Kijpornyongpan T."/>
            <person name="Phillips-Mora W."/>
        </authorList>
    </citation>
    <scope>NUCLEOTIDE SEQUENCE [LARGE SCALE GENOMIC DNA]</scope>
    <source>
        <strain evidence="2 3">MCA 2952</strain>
    </source>
</reference>
<feature type="region of interest" description="Disordered" evidence="1">
    <location>
        <begin position="19"/>
        <end position="43"/>
    </location>
</feature>
<comment type="caution">
    <text evidence="2">The sequence shown here is derived from an EMBL/GenBank/DDBJ whole genome shotgun (WGS) entry which is preliminary data.</text>
</comment>
<name>A0A0W0FSW7_MONRR</name>
<gene>
    <name evidence="2" type="ORF">WG66_8088</name>
</gene>
<accession>A0A0W0FSW7</accession>
<proteinExistence type="predicted"/>
<evidence type="ECO:0000313" key="2">
    <source>
        <dbReference type="EMBL" id="KTB39288.1"/>
    </source>
</evidence>
<dbReference type="EMBL" id="LATX01001689">
    <property type="protein sequence ID" value="KTB39288.1"/>
    <property type="molecule type" value="Genomic_DNA"/>
</dbReference>
<sequence length="43" mass="4645">MPIPHAYFRHLQVLPASQAGSTCEEDDLPIKPSVATPNSSPEL</sequence>
<protein>
    <submittedName>
        <fullName evidence="2">Uncharacterized protein</fullName>
    </submittedName>
</protein>
<dbReference type="AlphaFoldDB" id="A0A0W0FSW7"/>
<evidence type="ECO:0000256" key="1">
    <source>
        <dbReference type="SAM" id="MobiDB-lite"/>
    </source>
</evidence>
<evidence type="ECO:0000313" key="3">
    <source>
        <dbReference type="Proteomes" id="UP000054988"/>
    </source>
</evidence>
<dbReference type="Proteomes" id="UP000054988">
    <property type="component" value="Unassembled WGS sequence"/>
</dbReference>